<evidence type="ECO:0000313" key="1">
    <source>
        <dbReference type="EMBL" id="NYS23681.1"/>
    </source>
</evidence>
<accession>A0A7Z0HWL2</accession>
<protein>
    <submittedName>
        <fullName evidence="1">Uncharacterized protein</fullName>
    </submittedName>
</protein>
<name>A0A7Z0HWL2_9RHOB</name>
<comment type="caution">
    <text evidence="1">The sequence shown here is derived from an EMBL/GenBank/DDBJ whole genome shotgun (WGS) entry which is preliminary data.</text>
</comment>
<keyword evidence="2" id="KW-1185">Reference proteome</keyword>
<dbReference type="Proteomes" id="UP000529417">
    <property type="component" value="Unassembled WGS sequence"/>
</dbReference>
<gene>
    <name evidence="1" type="ORF">HUK65_01655</name>
</gene>
<reference evidence="1 2" key="1">
    <citation type="journal article" date="2000" name="Arch. Microbiol.">
        <title>Rhodobaca bogoriensis gen. nov. and sp. nov., an alkaliphilic purple nonsulfur bacterium from African Rift Valley soda lakes.</title>
        <authorList>
            <person name="Milford A.D."/>
            <person name="Achenbach L.A."/>
            <person name="Jung D.O."/>
            <person name="Madigan M.T."/>
        </authorList>
    </citation>
    <scope>NUCLEOTIDE SEQUENCE [LARGE SCALE GENOMIC DNA]</scope>
    <source>
        <strain evidence="1 2">2376</strain>
    </source>
</reference>
<proteinExistence type="predicted"/>
<dbReference type="EMBL" id="JACBXS010000002">
    <property type="protein sequence ID" value="NYS23681.1"/>
    <property type="molecule type" value="Genomic_DNA"/>
</dbReference>
<sequence>MTARAAAKGTASRKQMVMTVGRCPAGCNACPAAHLFLDKLAQGHDHLQISLAPDFALSGHISLAPCTALRDLGLPECALNWTVDATGARLSHPGGTILRSVPMAGGVC</sequence>
<evidence type="ECO:0000313" key="2">
    <source>
        <dbReference type="Proteomes" id="UP000529417"/>
    </source>
</evidence>
<dbReference type="RefSeq" id="WP_179904381.1">
    <property type="nucleotide sequence ID" value="NZ_JACBXS010000002.1"/>
</dbReference>
<dbReference type="AlphaFoldDB" id="A0A7Z0HWL2"/>
<organism evidence="1 2">
    <name type="scientific">Rhabdonatronobacter sediminivivens</name>
    <dbReference type="NCBI Taxonomy" id="2743469"/>
    <lineage>
        <taxon>Bacteria</taxon>
        <taxon>Pseudomonadati</taxon>
        <taxon>Pseudomonadota</taxon>
        <taxon>Alphaproteobacteria</taxon>
        <taxon>Rhodobacterales</taxon>
        <taxon>Paracoccaceae</taxon>
        <taxon>Rhabdonatronobacter</taxon>
    </lineage>
</organism>